<proteinExistence type="predicted"/>
<organism evidence="1">
    <name type="scientific">Sesamum radiatum</name>
    <name type="common">Black benniseed</name>
    <dbReference type="NCBI Taxonomy" id="300843"/>
    <lineage>
        <taxon>Eukaryota</taxon>
        <taxon>Viridiplantae</taxon>
        <taxon>Streptophyta</taxon>
        <taxon>Embryophyta</taxon>
        <taxon>Tracheophyta</taxon>
        <taxon>Spermatophyta</taxon>
        <taxon>Magnoliopsida</taxon>
        <taxon>eudicotyledons</taxon>
        <taxon>Gunneridae</taxon>
        <taxon>Pentapetalae</taxon>
        <taxon>asterids</taxon>
        <taxon>lamiids</taxon>
        <taxon>Lamiales</taxon>
        <taxon>Pedaliaceae</taxon>
        <taxon>Sesamum</taxon>
    </lineage>
</organism>
<sequence length="77" mass="8620">MANIQSNWLLVTHFNKFEVRLLLSFLSRSFGFSFGRRGLASLARPTRALLGPLATFFPLKFFSRDSAGGSGFSSDWD</sequence>
<accession>A0AAW2V6Z0</accession>
<protein>
    <submittedName>
        <fullName evidence="1">Uncharacterized protein</fullName>
    </submittedName>
</protein>
<dbReference type="AlphaFoldDB" id="A0AAW2V6Z0"/>
<reference evidence="1" key="2">
    <citation type="journal article" date="2024" name="Plant">
        <title>Genomic evolution and insights into agronomic trait innovations of Sesamum species.</title>
        <authorList>
            <person name="Miao H."/>
            <person name="Wang L."/>
            <person name="Qu L."/>
            <person name="Liu H."/>
            <person name="Sun Y."/>
            <person name="Le M."/>
            <person name="Wang Q."/>
            <person name="Wei S."/>
            <person name="Zheng Y."/>
            <person name="Lin W."/>
            <person name="Duan Y."/>
            <person name="Cao H."/>
            <person name="Xiong S."/>
            <person name="Wang X."/>
            <person name="Wei L."/>
            <person name="Li C."/>
            <person name="Ma Q."/>
            <person name="Ju M."/>
            <person name="Zhao R."/>
            <person name="Li G."/>
            <person name="Mu C."/>
            <person name="Tian Q."/>
            <person name="Mei H."/>
            <person name="Zhang T."/>
            <person name="Gao T."/>
            <person name="Zhang H."/>
        </authorList>
    </citation>
    <scope>NUCLEOTIDE SEQUENCE</scope>
    <source>
        <strain evidence="1">G02</strain>
    </source>
</reference>
<gene>
    <name evidence="1" type="ORF">Sradi_0870400</name>
</gene>
<reference evidence="1" key="1">
    <citation type="submission" date="2020-06" db="EMBL/GenBank/DDBJ databases">
        <authorList>
            <person name="Li T."/>
            <person name="Hu X."/>
            <person name="Zhang T."/>
            <person name="Song X."/>
            <person name="Zhang H."/>
            <person name="Dai N."/>
            <person name="Sheng W."/>
            <person name="Hou X."/>
            <person name="Wei L."/>
        </authorList>
    </citation>
    <scope>NUCLEOTIDE SEQUENCE</scope>
    <source>
        <strain evidence="1">G02</strain>
        <tissue evidence="1">Leaf</tissue>
    </source>
</reference>
<dbReference type="EMBL" id="JACGWJ010000004">
    <property type="protein sequence ID" value="KAL0423356.1"/>
    <property type="molecule type" value="Genomic_DNA"/>
</dbReference>
<evidence type="ECO:0000313" key="1">
    <source>
        <dbReference type="EMBL" id="KAL0423356.1"/>
    </source>
</evidence>
<name>A0AAW2V6Z0_SESRA</name>
<comment type="caution">
    <text evidence="1">The sequence shown here is derived from an EMBL/GenBank/DDBJ whole genome shotgun (WGS) entry which is preliminary data.</text>
</comment>